<dbReference type="GO" id="GO:0030368">
    <property type="term" value="F:interleukin-17 receptor activity"/>
    <property type="evidence" value="ECO:0007669"/>
    <property type="project" value="InterPro"/>
</dbReference>
<keyword evidence="5" id="KW-1133">Transmembrane helix</keyword>
<dbReference type="InterPro" id="IPR039465">
    <property type="entry name" value="IL-17_rcpt-like"/>
</dbReference>
<evidence type="ECO:0000256" key="2">
    <source>
        <dbReference type="ARBA" id="ARBA00022475"/>
    </source>
</evidence>
<evidence type="ECO:0000313" key="12">
    <source>
        <dbReference type="Proteomes" id="UP000261620"/>
    </source>
</evidence>
<organism evidence="11 12">
    <name type="scientific">Mola mola</name>
    <name type="common">Ocean sunfish</name>
    <name type="synonym">Tetraodon mola</name>
    <dbReference type="NCBI Taxonomy" id="94237"/>
    <lineage>
        <taxon>Eukaryota</taxon>
        <taxon>Metazoa</taxon>
        <taxon>Chordata</taxon>
        <taxon>Craniata</taxon>
        <taxon>Vertebrata</taxon>
        <taxon>Euteleostomi</taxon>
        <taxon>Actinopterygii</taxon>
        <taxon>Neopterygii</taxon>
        <taxon>Teleostei</taxon>
        <taxon>Neoteleostei</taxon>
        <taxon>Acanthomorphata</taxon>
        <taxon>Eupercaria</taxon>
        <taxon>Tetraodontiformes</taxon>
        <taxon>Molidae</taxon>
        <taxon>Mola</taxon>
    </lineage>
</organism>
<accession>A0A3Q3VIV9</accession>
<dbReference type="PROSITE" id="PS51534">
    <property type="entry name" value="SEFIR"/>
    <property type="match status" value="1"/>
</dbReference>
<evidence type="ECO:0000259" key="10">
    <source>
        <dbReference type="PROSITE" id="PS51534"/>
    </source>
</evidence>
<dbReference type="PANTHER" id="PTHR15583">
    <property type="entry name" value="INTERLEUKIN-17 RECEPTOR"/>
    <property type="match status" value="1"/>
</dbReference>
<feature type="signal peptide" evidence="9">
    <location>
        <begin position="1"/>
        <end position="17"/>
    </location>
</feature>
<dbReference type="AlphaFoldDB" id="A0A3Q3VIV9"/>
<comment type="subcellular location">
    <subcellularLocation>
        <location evidence="1">Cell membrane</location>
        <topology evidence="1">Single-pass type I membrane protein</topology>
    </subcellularLocation>
</comment>
<protein>
    <recommendedName>
        <fullName evidence="10">SEFIR domain-containing protein</fullName>
    </recommendedName>
</protein>
<evidence type="ECO:0000256" key="7">
    <source>
        <dbReference type="ARBA" id="ARBA00023170"/>
    </source>
</evidence>
<sequence length="403" mass="44336">MRGITLIFVLCVAQVASHEIVNLPPFDTTSPSFLEDLRVELVPDGERYKLNISWAINIDASIGYLTATMIEVFGSTLHCQYNPPLVQANLTSLKQKWFYYLVSASYGHNIIQVANLPLPAVGNGRSYKVATITVPCTIQHTATEETDHVNANFQVLAIFKCLASLMILASCYIICKNFRANFARWLGFSSMPTSSTDHVPVLVVYPAKNSAFQQGVMALAEFLQWHGSCSVAVDMWQQGKIAELGPMRWLAEQAQAAERVLIVCPQVEIVSAQPSSASEASIPVAAHDLYPLILNLVASHAKSAGDLAKFWVVQLGEQQAKMPSRLPPELRACKTFCLMKDLTELCSSLHTQRQGGKKTSAPVFRPGTEKTAVKLREAVENLGRWQPGPFSKVEKCKVVITSI</sequence>
<dbReference type="PANTHER" id="PTHR15583:SF11">
    <property type="entry name" value="INTERLEUKIN-17 RECEPTOR B"/>
    <property type="match status" value="1"/>
</dbReference>
<evidence type="ECO:0000256" key="9">
    <source>
        <dbReference type="SAM" id="SignalP"/>
    </source>
</evidence>
<evidence type="ECO:0000256" key="5">
    <source>
        <dbReference type="ARBA" id="ARBA00022989"/>
    </source>
</evidence>
<evidence type="ECO:0000256" key="4">
    <source>
        <dbReference type="ARBA" id="ARBA00022729"/>
    </source>
</evidence>
<feature type="chain" id="PRO_5018782369" description="SEFIR domain-containing protein" evidence="9">
    <location>
        <begin position="18"/>
        <end position="403"/>
    </location>
</feature>
<proteinExistence type="predicted"/>
<dbReference type="OMA" id="ELSKFWV"/>
<keyword evidence="2" id="KW-1003">Cell membrane</keyword>
<dbReference type="Pfam" id="PF08357">
    <property type="entry name" value="SEFIR"/>
    <property type="match status" value="1"/>
</dbReference>
<evidence type="ECO:0000256" key="3">
    <source>
        <dbReference type="ARBA" id="ARBA00022692"/>
    </source>
</evidence>
<evidence type="ECO:0000256" key="8">
    <source>
        <dbReference type="ARBA" id="ARBA00023180"/>
    </source>
</evidence>
<keyword evidence="4 9" id="KW-0732">Signal</keyword>
<dbReference type="Gene3D" id="3.40.50.11530">
    <property type="match status" value="1"/>
</dbReference>
<dbReference type="STRING" id="94237.ENSMMOP00000000621"/>
<keyword evidence="3" id="KW-0812">Transmembrane</keyword>
<dbReference type="Gene3D" id="2.60.40.2160">
    <property type="entry name" value="Interleukin-17 receptor A/B, fibronectin-III-like domain 1"/>
    <property type="match status" value="1"/>
</dbReference>
<reference evidence="11" key="2">
    <citation type="submission" date="2025-09" db="UniProtKB">
        <authorList>
            <consortium name="Ensembl"/>
        </authorList>
    </citation>
    <scope>IDENTIFICATION</scope>
</reference>
<keyword evidence="7" id="KW-0675">Receptor</keyword>
<dbReference type="InterPro" id="IPR038683">
    <property type="entry name" value="IL17RA/B_FnIII-like_1_sf"/>
</dbReference>
<reference evidence="11" key="1">
    <citation type="submission" date="2025-08" db="UniProtKB">
        <authorList>
            <consortium name="Ensembl"/>
        </authorList>
    </citation>
    <scope>IDENTIFICATION</scope>
</reference>
<feature type="domain" description="SEFIR" evidence="10">
    <location>
        <begin position="198"/>
        <end position="347"/>
    </location>
</feature>
<dbReference type="Ensembl" id="ENSMMOT00000000632.1">
    <property type="protein sequence ID" value="ENSMMOP00000000621.1"/>
    <property type="gene ID" value="ENSMMOG00000000528.1"/>
</dbReference>
<evidence type="ECO:0000313" key="11">
    <source>
        <dbReference type="Ensembl" id="ENSMMOP00000000621.1"/>
    </source>
</evidence>
<dbReference type="Proteomes" id="UP000261620">
    <property type="component" value="Unplaced"/>
</dbReference>
<evidence type="ECO:0000256" key="1">
    <source>
        <dbReference type="ARBA" id="ARBA00004251"/>
    </source>
</evidence>
<name>A0A3Q3VIV9_MOLML</name>
<keyword evidence="6" id="KW-0472">Membrane</keyword>
<dbReference type="GO" id="GO:0005886">
    <property type="term" value="C:plasma membrane"/>
    <property type="evidence" value="ECO:0007669"/>
    <property type="project" value="UniProtKB-SubCell"/>
</dbReference>
<dbReference type="InterPro" id="IPR013568">
    <property type="entry name" value="SEFIR_dom"/>
</dbReference>
<keyword evidence="12" id="KW-1185">Reference proteome</keyword>
<evidence type="ECO:0000256" key="6">
    <source>
        <dbReference type="ARBA" id="ARBA00023136"/>
    </source>
</evidence>
<keyword evidence="8" id="KW-0325">Glycoprotein</keyword>